<evidence type="ECO:0000313" key="3">
    <source>
        <dbReference type="Proteomes" id="UP000187012"/>
    </source>
</evidence>
<reference evidence="2 3" key="1">
    <citation type="submission" date="2016-12" db="EMBL/GenBank/DDBJ databases">
        <authorList>
            <person name="Song W.-J."/>
            <person name="Kurnit D.M."/>
        </authorList>
    </citation>
    <scope>NUCLEOTIDE SEQUENCE [LARGE SCALE GENOMIC DNA]</scope>
    <source>
        <strain evidence="2 3">STM7296</strain>
    </source>
</reference>
<evidence type="ECO:0000313" key="2">
    <source>
        <dbReference type="EMBL" id="SIT39935.1"/>
    </source>
</evidence>
<dbReference type="AlphaFoldDB" id="A0A1N7RYZ7"/>
<keyword evidence="3" id="KW-1185">Reference proteome</keyword>
<protein>
    <submittedName>
        <fullName evidence="2">Uncharacterized protein</fullName>
    </submittedName>
</protein>
<proteinExistence type="predicted"/>
<dbReference type="Proteomes" id="UP000187012">
    <property type="component" value="Unassembled WGS sequence"/>
</dbReference>
<feature type="region of interest" description="Disordered" evidence="1">
    <location>
        <begin position="58"/>
        <end position="91"/>
    </location>
</feature>
<organism evidence="2 3">
    <name type="scientific">Paraburkholderia ribeironis</name>
    <dbReference type="NCBI Taxonomy" id="1247936"/>
    <lineage>
        <taxon>Bacteria</taxon>
        <taxon>Pseudomonadati</taxon>
        <taxon>Pseudomonadota</taxon>
        <taxon>Betaproteobacteria</taxon>
        <taxon>Burkholderiales</taxon>
        <taxon>Burkholderiaceae</taxon>
        <taxon>Paraburkholderia</taxon>
    </lineage>
</organism>
<gene>
    <name evidence="2" type="ORF">BN2475_230066</name>
</gene>
<evidence type="ECO:0000256" key="1">
    <source>
        <dbReference type="SAM" id="MobiDB-lite"/>
    </source>
</evidence>
<name>A0A1N7RYZ7_9BURK</name>
<sequence>MRRRSPSREKKARIARIRAYRNYYCHAVLMALNQTGMAPGGSRHAWTMMIRYTVAATRGSQPATADRRTTSLGRDAQTHASRAIPLTIPAS</sequence>
<accession>A0A1N7RYZ7</accession>
<dbReference type="EMBL" id="CYGX02000023">
    <property type="protein sequence ID" value="SIT39935.1"/>
    <property type="molecule type" value="Genomic_DNA"/>
</dbReference>